<evidence type="ECO:0000256" key="12">
    <source>
        <dbReference type="ARBA" id="ARBA00023211"/>
    </source>
</evidence>
<dbReference type="CDD" id="cd01424">
    <property type="entry name" value="MGS_CPS_II"/>
    <property type="match status" value="1"/>
</dbReference>
<comment type="pathway">
    <text evidence="1">Amino-acid biosynthesis; L-arginine biosynthesis; carbamoyl phosphate from bicarbonate: step 1/1.</text>
</comment>
<sequence length="364" mass="39688">ADEIGYPVLVRPSYVLGGRAMQIVYNQADLEKYMREAVVASPERPVLVDHYLIGQELEVDAICDGETVLIPGIMEHIERAGVHSGDSIAVYPPQNLSPELIQTIEDYTIRVAQGLNTIGLVNIQFVISEGVVYIIEVNPRASRTIPFLSKVTGIPMAKLATKGILGLKLKDMGYKTGLVPSKSGVYVKMPVFSFSKLKKVDTVLGPEMKSTGEIIGKDVNLPKALYKGFIASGVNVPDYGTALMTVSDKDKEEIIPLAKRLISLGYHIVATTGTGKALEAEGIKVDVIEKINENSNDILDAIRDGRINLVVNTMTEGKTSETDGFLIRREAVENNIPCLTSLDTAEALLQAMETIHFQLEDMSK</sequence>
<dbReference type="PANTHER" id="PTHR11405">
    <property type="entry name" value="CARBAMOYLTRANSFERASE FAMILY MEMBER"/>
    <property type="match status" value="1"/>
</dbReference>
<dbReference type="SUPFAM" id="SSF56059">
    <property type="entry name" value="Glutathione synthetase ATP-binding domain-like"/>
    <property type="match status" value="1"/>
</dbReference>
<dbReference type="InterPro" id="IPR036914">
    <property type="entry name" value="MGS-like_dom_sf"/>
</dbReference>
<reference evidence="18 19" key="1">
    <citation type="submission" date="2016-10" db="EMBL/GenBank/DDBJ databases">
        <authorList>
            <person name="Varghese N."/>
            <person name="Submissions S."/>
        </authorList>
    </citation>
    <scope>NUCLEOTIDE SEQUENCE [LARGE SCALE GENOMIC DNA]</scope>
    <source>
        <strain evidence="18 19">DSM 14526</strain>
    </source>
</reference>
<feature type="domain" description="MGS-like" evidence="17">
    <location>
        <begin position="234"/>
        <end position="364"/>
    </location>
</feature>
<evidence type="ECO:0000313" key="19">
    <source>
        <dbReference type="Proteomes" id="UP000199042"/>
    </source>
</evidence>
<evidence type="ECO:0000256" key="11">
    <source>
        <dbReference type="ARBA" id="ARBA00022975"/>
    </source>
</evidence>
<keyword evidence="10" id="KW-0460">Magnesium</keyword>
<evidence type="ECO:0000256" key="9">
    <source>
        <dbReference type="ARBA" id="ARBA00022840"/>
    </source>
</evidence>
<dbReference type="InterPro" id="IPR011607">
    <property type="entry name" value="MGS-like_dom"/>
</dbReference>
<dbReference type="InterPro" id="IPR005483">
    <property type="entry name" value="CPSase_dom"/>
</dbReference>
<dbReference type="FunFam" id="3.40.50.1380:FF:000011">
    <property type="entry name" value="Carbamoyl-phosphate synthase large chain"/>
    <property type="match status" value="1"/>
</dbReference>
<dbReference type="EMBL" id="FNQH01000011">
    <property type="protein sequence ID" value="SEA92647.1"/>
    <property type="molecule type" value="Genomic_DNA"/>
</dbReference>
<keyword evidence="3" id="KW-0055">Arginine biosynthesis</keyword>
<keyword evidence="19" id="KW-1185">Reference proteome</keyword>
<comment type="caution">
    <text evidence="18">The sequence shown here is derived from an EMBL/GenBank/DDBJ whole genome shotgun (WGS) entry which is preliminary data.</text>
</comment>
<dbReference type="PROSITE" id="PS00866">
    <property type="entry name" value="CPSASE_1"/>
    <property type="match status" value="1"/>
</dbReference>
<dbReference type="Pfam" id="PF02786">
    <property type="entry name" value="CPSase_L_D2"/>
    <property type="match status" value="1"/>
</dbReference>
<dbReference type="GO" id="GO:0006541">
    <property type="term" value="P:glutamine metabolic process"/>
    <property type="evidence" value="ECO:0007669"/>
    <property type="project" value="TreeGrafter"/>
</dbReference>
<keyword evidence="4" id="KW-0436">Ligase</keyword>
<evidence type="ECO:0000313" key="18">
    <source>
        <dbReference type="EMBL" id="SEA92647.1"/>
    </source>
</evidence>
<keyword evidence="8 15" id="KW-0547">Nucleotide-binding</keyword>
<dbReference type="GO" id="GO:0004087">
    <property type="term" value="F:carbamoyl-phosphate synthase (ammonia) activity"/>
    <property type="evidence" value="ECO:0007669"/>
    <property type="project" value="UniProtKB-EC"/>
</dbReference>
<evidence type="ECO:0000259" key="16">
    <source>
        <dbReference type="PROSITE" id="PS50975"/>
    </source>
</evidence>
<comment type="catalytic activity">
    <reaction evidence="14">
        <text>hydrogencarbonate + L-glutamine + 2 ATP + H2O = carbamoyl phosphate + L-glutamate + 2 ADP + phosphate + 2 H(+)</text>
        <dbReference type="Rhea" id="RHEA:18633"/>
        <dbReference type="ChEBI" id="CHEBI:15377"/>
        <dbReference type="ChEBI" id="CHEBI:15378"/>
        <dbReference type="ChEBI" id="CHEBI:17544"/>
        <dbReference type="ChEBI" id="CHEBI:29985"/>
        <dbReference type="ChEBI" id="CHEBI:30616"/>
        <dbReference type="ChEBI" id="CHEBI:43474"/>
        <dbReference type="ChEBI" id="CHEBI:58228"/>
        <dbReference type="ChEBI" id="CHEBI:58359"/>
        <dbReference type="ChEBI" id="CHEBI:456216"/>
        <dbReference type="EC" id="6.3.5.5"/>
    </reaction>
</comment>
<evidence type="ECO:0000256" key="10">
    <source>
        <dbReference type="ARBA" id="ARBA00022842"/>
    </source>
</evidence>
<evidence type="ECO:0000256" key="4">
    <source>
        <dbReference type="ARBA" id="ARBA00022598"/>
    </source>
</evidence>
<evidence type="ECO:0000256" key="13">
    <source>
        <dbReference type="ARBA" id="ARBA00047359"/>
    </source>
</evidence>
<keyword evidence="6" id="KW-0479">Metal-binding</keyword>
<proteinExistence type="inferred from homology"/>
<organism evidence="18 19">
    <name type="scientific">Trichococcus collinsii</name>
    <dbReference type="NCBI Taxonomy" id="157076"/>
    <lineage>
        <taxon>Bacteria</taxon>
        <taxon>Bacillati</taxon>
        <taxon>Bacillota</taxon>
        <taxon>Bacilli</taxon>
        <taxon>Lactobacillales</taxon>
        <taxon>Carnobacteriaceae</taxon>
        <taxon>Trichococcus</taxon>
    </lineage>
</organism>
<feature type="non-terminal residue" evidence="18">
    <location>
        <position position="1"/>
    </location>
</feature>
<dbReference type="InterPro" id="IPR011761">
    <property type="entry name" value="ATP-grasp"/>
</dbReference>
<dbReference type="PROSITE" id="PS00867">
    <property type="entry name" value="CPSASE_2"/>
    <property type="match status" value="1"/>
</dbReference>
<evidence type="ECO:0000259" key="17">
    <source>
        <dbReference type="PROSITE" id="PS51855"/>
    </source>
</evidence>
<dbReference type="Gene3D" id="3.30.1490.20">
    <property type="entry name" value="ATP-grasp fold, A domain"/>
    <property type="match status" value="1"/>
</dbReference>
<protein>
    <submittedName>
        <fullName evidence="18">MGS-like domain-containing protein</fullName>
    </submittedName>
</protein>
<dbReference type="PROSITE" id="PS50975">
    <property type="entry name" value="ATP_GRASP"/>
    <property type="match status" value="1"/>
</dbReference>
<keyword evidence="9 15" id="KW-0067">ATP-binding</keyword>
<dbReference type="InterPro" id="IPR013815">
    <property type="entry name" value="ATP_grasp_subdomain_1"/>
</dbReference>
<dbReference type="SUPFAM" id="SSF52335">
    <property type="entry name" value="Methylglyoxal synthase-like"/>
    <property type="match status" value="1"/>
</dbReference>
<evidence type="ECO:0000256" key="5">
    <source>
        <dbReference type="ARBA" id="ARBA00022605"/>
    </source>
</evidence>
<gene>
    <name evidence="18" type="ORF">SAMN04488525_1111</name>
</gene>
<keyword evidence="7" id="KW-0677">Repeat</keyword>
<evidence type="ECO:0000256" key="1">
    <source>
        <dbReference type="ARBA" id="ARBA00005077"/>
    </source>
</evidence>
<dbReference type="PANTHER" id="PTHR11405:SF53">
    <property type="entry name" value="CARBAMOYL-PHOSPHATE SYNTHASE [AMMONIA], MITOCHONDRIAL"/>
    <property type="match status" value="1"/>
</dbReference>
<dbReference type="PROSITE" id="PS51855">
    <property type="entry name" value="MGS"/>
    <property type="match status" value="1"/>
</dbReference>
<dbReference type="GO" id="GO:0005524">
    <property type="term" value="F:ATP binding"/>
    <property type="evidence" value="ECO:0007669"/>
    <property type="project" value="UniProtKB-UniRule"/>
</dbReference>
<dbReference type="GO" id="GO:0006526">
    <property type="term" value="P:L-arginine biosynthetic process"/>
    <property type="evidence" value="ECO:0007669"/>
    <property type="project" value="UniProtKB-KW"/>
</dbReference>
<evidence type="ECO:0000256" key="15">
    <source>
        <dbReference type="PROSITE-ProRule" id="PRU00409"/>
    </source>
</evidence>
<dbReference type="SMART" id="SM00851">
    <property type="entry name" value="MGS"/>
    <property type="match status" value="1"/>
</dbReference>
<dbReference type="GO" id="GO:0004088">
    <property type="term" value="F:carbamoyl-phosphate synthase (glutamine-hydrolyzing) activity"/>
    <property type="evidence" value="ECO:0007669"/>
    <property type="project" value="UniProtKB-EC"/>
</dbReference>
<comment type="catalytic activity">
    <reaction evidence="13">
        <text>hydrogencarbonate + NH4(+) + 2 ATP = carbamoyl phosphate + 2 ADP + phosphate + 2 H(+)</text>
        <dbReference type="Rhea" id="RHEA:18029"/>
        <dbReference type="ChEBI" id="CHEBI:15378"/>
        <dbReference type="ChEBI" id="CHEBI:17544"/>
        <dbReference type="ChEBI" id="CHEBI:28938"/>
        <dbReference type="ChEBI" id="CHEBI:30616"/>
        <dbReference type="ChEBI" id="CHEBI:43474"/>
        <dbReference type="ChEBI" id="CHEBI:58228"/>
        <dbReference type="ChEBI" id="CHEBI:456216"/>
        <dbReference type="EC" id="6.3.4.16"/>
    </reaction>
</comment>
<dbReference type="PRINTS" id="PR00098">
    <property type="entry name" value="CPSASE"/>
</dbReference>
<keyword evidence="11" id="KW-0665">Pyrimidine biosynthesis</keyword>
<accession>A0AB38A3N8</accession>
<evidence type="ECO:0000256" key="3">
    <source>
        <dbReference type="ARBA" id="ARBA00022571"/>
    </source>
</evidence>
<dbReference type="Pfam" id="PF02142">
    <property type="entry name" value="MGS"/>
    <property type="match status" value="1"/>
</dbReference>
<dbReference type="FunFam" id="3.30.470.20:FF:000026">
    <property type="entry name" value="Carbamoyl-phosphate synthase large chain"/>
    <property type="match status" value="1"/>
</dbReference>
<name>A0AB38A3N8_9LACT</name>
<dbReference type="GO" id="GO:0046872">
    <property type="term" value="F:metal ion binding"/>
    <property type="evidence" value="ECO:0007669"/>
    <property type="project" value="UniProtKB-KW"/>
</dbReference>
<evidence type="ECO:0000256" key="8">
    <source>
        <dbReference type="ARBA" id="ARBA00022741"/>
    </source>
</evidence>
<comment type="similarity">
    <text evidence="2">Belongs to the CarB family.</text>
</comment>
<dbReference type="Proteomes" id="UP000199042">
    <property type="component" value="Unassembled WGS sequence"/>
</dbReference>
<dbReference type="GO" id="GO:0005737">
    <property type="term" value="C:cytoplasm"/>
    <property type="evidence" value="ECO:0007669"/>
    <property type="project" value="TreeGrafter"/>
</dbReference>
<dbReference type="Gene3D" id="3.40.50.1380">
    <property type="entry name" value="Methylglyoxal synthase-like domain"/>
    <property type="match status" value="1"/>
</dbReference>
<evidence type="ECO:0000256" key="6">
    <source>
        <dbReference type="ARBA" id="ARBA00022723"/>
    </source>
</evidence>
<dbReference type="Gene3D" id="3.30.470.20">
    <property type="entry name" value="ATP-grasp fold, B domain"/>
    <property type="match status" value="1"/>
</dbReference>
<dbReference type="GO" id="GO:0006221">
    <property type="term" value="P:pyrimidine nucleotide biosynthetic process"/>
    <property type="evidence" value="ECO:0007669"/>
    <property type="project" value="UniProtKB-KW"/>
</dbReference>
<feature type="domain" description="ATP-grasp" evidence="16">
    <location>
        <begin position="1"/>
        <end position="165"/>
    </location>
</feature>
<evidence type="ECO:0000256" key="2">
    <source>
        <dbReference type="ARBA" id="ARBA00009799"/>
    </source>
</evidence>
<dbReference type="AlphaFoldDB" id="A0AB38A3N8"/>
<keyword evidence="5" id="KW-0028">Amino-acid biosynthesis</keyword>
<dbReference type="InterPro" id="IPR005479">
    <property type="entry name" value="CPAse_ATP-bd"/>
</dbReference>
<evidence type="ECO:0000256" key="14">
    <source>
        <dbReference type="ARBA" id="ARBA00048816"/>
    </source>
</evidence>
<keyword evidence="12" id="KW-0464">Manganese</keyword>
<dbReference type="RefSeq" id="WP_143033143.1">
    <property type="nucleotide sequence ID" value="NZ_FNQH01000011.1"/>
</dbReference>
<dbReference type="InterPro" id="IPR033937">
    <property type="entry name" value="MGS_CPS_CarB"/>
</dbReference>
<evidence type="ECO:0000256" key="7">
    <source>
        <dbReference type="ARBA" id="ARBA00022737"/>
    </source>
</evidence>